<dbReference type="InterPro" id="IPR031848">
    <property type="entry name" value="PrlF_antitoxin"/>
</dbReference>
<dbReference type="AlphaFoldDB" id="A0A6J4LXB1"/>
<dbReference type="Gene3D" id="2.10.260.10">
    <property type="match status" value="1"/>
</dbReference>
<feature type="domain" description="SpoVT-AbrB" evidence="1">
    <location>
        <begin position="10"/>
        <end position="55"/>
    </location>
</feature>
<name>A0A6J4LXB1_9BACT</name>
<organism evidence="2">
    <name type="scientific">uncultured Gemmatimonadota bacterium</name>
    <dbReference type="NCBI Taxonomy" id="203437"/>
    <lineage>
        <taxon>Bacteria</taxon>
        <taxon>Pseudomonadati</taxon>
        <taxon>Gemmatimonadota</taxon>
        <taxon>environmental samples</taxon>
    </lineage>
</organism>
<accession>A0A6J4LXB1</accession>
<dbReference type="GO" id="GO:0003677">
    <property type="term" value="F:DNA binding"/>
    <property type="evidence" value="ECO:0007669"/>
    <property type="project" value="InterPro"/>
</dbReference>
<evidence type="ECO:0000259" key="1">
    <source>
        <dbReference type="SMART" id="SM00966"/>
    </source>
</evidence>
<dbReference type="SUPFAM" id="SSF89447">
    <property type="entry name" value="AbrB/MazE/MraZ-like"/>
    <property type="match status" value="1"/>
</dbReference>
<dbReference type="InterPro" id="IPR037914">
    <property type="entry name" value="SpoVT-AbrB_sf"/>
</dbReference>
<evidence type="ECO:0000313" key="2">
    <source>
        <dbReference type="EMBL" id="CAA9344450.1"/>
    </source>
</evidence>
<dbReference type="SMART" id="SM00966">
    <property type="entry name" value="SpoVT_AbrB"/>
    <property type="match status" value="1"/>
</dbReference>
<dbReference type="Pfam" id="PF15937">
    <property type="entry name" value="PrlF_antitoxin"/>
    <property type="match status" value="1"/>
</dbReference>
<gene>
    <name evidence="2" type="ORF">AVDCRST_MAG68-3273</name>
</gene>
<dbReference type="GO" id="GO:0001558">
    <property type="term" value="P:regulation of cell growth"/>
    <property type="evidence" value="ECO:0007669"/>
    <property type="project" value="InterPro"/>
</dbReference>
<reference evidence="2" key="1">
    <citation type="submission" date="2020-02" db="EMBL/GenBank/DDBJ databases">
        <authorList>
            <person name="Meier V. D."/>
        </authorList>
    </citation>
    <scope>NUCLEOTIDE SEQUENCE</scope>
    <source>
        <strain evidence="2">AVDCRST_MAG68</strain>
    </source>
</reference>
<dbReference type="GO" id="GO:0097351">
    <property type="term" value="F:toxin sequestering activity"/>
    <property type="evidence" value="ECO:0007669"/>
    <property type="project" value="InterPro"/>
</dbReference>
<dbReference type="GO" id="GO:0003700">
    <property type="term" value="F:DNA-binding transcription factor activity"/>
    <property type="evidence" value="ECO:0007669"/>
    <property type="project" value="InterPro"/>
</dbReference>
<proteinExistence type="predicted"/>
<dbReference type="InterPro" id="IPR007159">
    <property type="entry name" value="SpoVT-AbrB_dom"/>
</dbReference>
<dbReference type="EMBL" id="CADCTW010000153">
    <property type="protein sequence ID" value="CAA9344450.1"/>
    <property type="molecule type" value="Genomic_DNA"/>
</dbReference>
<protein>
    <recommendedName>
        <fullName evidence="1">SpoVT-AbrB domain-containing protein</fullName>
    </recommendedName>
</protein>
<sequence length="108" mass="11775">MKSKAARLASKVTSRAQTTLPSGVRKALGLRAGDQIAYTIEGDQAVIRKLSDEEDPALSGFLDLLERDIAKNKGRVLFATQDFADYLAELTEGVEVDYDAPIEGDFQL</sequence>